<evidence type="ECO:0000256" key="1">
    <source>
        <dbReference type="SAM" id="MobiDB-lite"/>
    </source>
</evidence>
<feature type="compositionally biased region" description="Polar residues" evidence="1">
    <location>
        <begin position="51"/>
        <end position="60"/>
    </location>
</feature>
<dbReference type="AlphaFoldDB" id="A0A2Z4IS71"/>
<protein>
    <submittedName>
        <fullName evidence="2">Uncharacterized protein</fullName>
    </submittedName>
</protein>
<evidence type="ECO:0000313" key="2">
    <source>
        <dbReference type="EMBL" id="AWW35971.1"/>
    </source>
</evidence>
<accession>A0A2Z4IS71</accession>
<gene>
    <name evidence="2" type="ORF">DN051_04340</name>
</gene>
<dbReference type="EMBL" id="CP030073">
    <property type="protein sequence ID" value="AWW35971.1"/>
    <property type="molecule type" value="Genomic_DNA"/>
</dbReference>
<dbReference type="KEGG" id="scad:DN051_04340"/>
<dbReference type="RefSeq" id="WP_112438028.1">
    <property type="nucleotide sequence ID" value="NZ_CP030073.1"/>
</dbReference>
<reference evidence="2 3" key="1">
    <citation type="journal article" date="2019" name="Int. J. Syst. Evol. Microbiol.">
        <title>Streptomyces cadmiisoli sp. nov., a novel actinomycete isolated from cadmium-contaminated soil.</title>
        <authorList>
            <person name="Li K."/>
            <person name="Tang X."/>
            <person name="Zhao J."/>
            <person name="Guo Y."/>
            <person name="Tang Y."/>
            <person name="Gao J."/>
        </authorList>
    </citation>
    <scope>NUCLEOTIDE SEQUENCE [LARGE SCALE GENOMIC DNA]</scope>
    <source>
        <strain evidence="2 3">ZFG47</strain>
    </source>
</reference>
<sequence length="60" mass="6481">MLKTTVFTAIHRVTSTAGSPDAGRHRGRRAEEGLTALHLPGHGRHRRTPVTEPSVSTAKI</sequence>
<name>A0A2Z4IS71_9ACTN</name>
<organism evidence="2 3">
    <name type="scientific">Streptomyces cadmiisoli</name>
    <dbReference type="NCBI Taxonomy" id="2184053"/>
    <lineage>
        <taxon>Bacteria</taxon>
        <taxon>Bacillati</taxon>
        <taxon>Actinomycetota</taxon>
        <taxon>Actinomycetes</taxon>
        <taxon>Kitasatosporales</taxon>
        <taxon>Streptomycetaceae</taxon>
        <taxon>Streptomyces</taxon>
        <taxon>Streptomyces aurantiacus group</taxon>
    </lineage>
</organism>
<keyword evidence="3" id="KW-1185">Reference proteome</keyword>
<feature type="region of interest" description="Disordered" evidence="1">
    <location>
        <begin position="14"/>
        <end position="60"/>
    </location>
</feature>
<evidence type="ECO:0000313" key="3">
    <source>
        <dbReference type="Proteomes" id="UP000249616"/>
    </source>
</evidence>
<dbReference type="Proteomes" id="UP000249616">
    <property type="component" value="Chromosome"/>
</dbReference>
<proteinExistence type="predicted"/>